<organism evidence="2 3">
    <name type="scientific">Nonomuraea mangrovi</name>
    <dbReference type="NCBI Taxonomy" id="2316207"/>
    <lineage>
        <taxon>Bacteria</taxon>
        <taxon>Bacillati</taxon>
        <taxon>Actinomycetota</taxon>
        <taxon>Actinomycetes</taxon>
        <taxon>Streptosporangiales</taxon>
        <taxon>Streptosporangiaceae</taxon>
        <taxon>Nonomuraea</taxon>
    </lineage>
</organism>
<evidence type="ECO:0008006" key="4">
    <source>
        <dbReference type="Google" id="ProtNLM"/>
    </source>
</evidence>
<protein>
    <recommendedName>
        <fullName evidence="4">Secreted protein</fullName>
    </recommendedName>
</protein>
<proteinExistence type="predicted"/>
<evidence type="ECO:0000313" key="2">
    <source>
        <dbReference type="EMBL" id="MFD1936682.1"/>
    </source>
</evidence>
<sequence>MKTTKMVAAAVAASVLLPAVPARAQATADPSPISRLWLSADRTSFTGRCVNGYPADSTGRRVPFRFTLSVEVRRAPVSLRWRLYAANRAYRWHQLDFTLEGGGQRMAPQTNLIVHQSVRRISAAVHYDDGVHYSNPVDVSVRCVSLRDDVVPNPVGG</sequence>
<gene>
    <name evidence="2" type="ORF">ACFSKW_34950</name>
</gene>
<keyword evidence="3" id="KW-1185">Reference proteome</keyword>
<dbReference type="EMBL" id="JBHUFV010000051">
    <property type="protein sequence ID" value="MFD1936682.1"/>
    <property type="molecule type" value="Genomic_DNA"/>
</dbReference>
<evidence type="ECO:0000256" key="1">
    <source>
        <dbReference type="SAM" id="SignalP"/>
    </source>
</evidence>
<dbReference type="RefSeq" id="WP_379577186.1">
    <property type="nucleotide sequence ID" value="NZ_JBHUFV010000051.1"/>
</dbReference>
<dbReference type="Proteomes" id="UP001597368">
    <property type="component" value="Unassembled WGS sequence"/>
</dbReference>
<feature type="signal peptide" evidence="1">
    <location>
        <begin position="1"/>
        <end position="24"/>
    </location>
</feature>
<reference evidence="3" key="1">
    <citation type="journal article" date="2019" name="Int. J. Syst. Evol. Microbiol.">
        <title>The Global Catalogue of Microorganisms (GCM) 10K type strain sequencing project: providing services to taxonomists for standard genome sequencing and annotation.</title>
        <authorList>
            <consortium name="The Broad Institute Genomics Platform"/>
            <consortium name="The Broad Institute Genome Sequencing Center for Infectious Disease"/>
            <person name="Wu L."/>
            <person name="Ma J."/>
        </authorList>
    </citation>
    <scope>NUCLEOTIDE SEQUENCE [LARGE SCALE GENOMIC DNA]</scope>
    <source>
        <strain evidence="3">ICMP 6774ER</strain>
    </source>
</reference>
<accession>A0ABW4T5P5</accession>
<comment type="caution">
    <text evidence="2">The sequence shown here is derived from an EMBL/GenBank/DDBJ whole genome shotgun (WGS) entry which is preliminary data.</text>
</comment>
<keyword evidence="1" id="KW-0732">Signal</keyword>
<evidence type="ECO:0000313" key="3">
    <source>
        <dbReference type="Proteomes" id="UP001597368"/>
    </source>
</evidence>
<feature type="chain" id="PRO_5046479869" description="Secreted protein" evidence="1">
    <location>
        <begin position="25"/>
        <end position="157"/>
    </location>
</feature>
<name>A0ABW4T5P5_9ACTN</name>